<reference evidence="8 9" key="1">
    <citation type="submission" date="2021-08" db="EMBL/GenBank/DDBJ databases">
        <authorList>
            <person name="Peeters C."/>
        </authorList>
    </citation>
    <scope>NUCLEOTIDE SEQUENCE [LARGE SCALE GENOMIC DNA]</scope>
    <source>
        <strain evidence="8 9">LMG 23992</strain>
    </source>
</reference>
<comment type="cofactor">
    <cofactor evidence="6">
        <name>Mg(2+)</name>
        <dbReference type="ChEBI" id="CHEBI:18420"/>
    </cofactor>
</comment>
<evidence type="ECO:0000256" key="6">
    <source>
        <dbReference type="RuleBase" id="RU365090"/>
    </source>
</evidence>
<proteinExistence type="inferred from homology"/>
<keyword evidence="6 8" id="KW-0808">Transferase</keyword>
<dbReference type="Gene3D" id="3.40.980.10">
    <property type="entry name" value="MoaB/Mog-like domain"/>
    <property type="match status" value="1"/>
</dbReference>
<dbReference type="RefSeq" id="WP_224079670.1">
    <property type="nucleotide sequence ID" value="NZ_CAJZAI010000004.1"/>
</dbReference>
<dbReference type="Gene3D" id="2.40.340.10">
    <property type="entry name" value="MoeA, C-terminal, domain IV"/>
    <property type="match status" value="1"/>
</dbReference>
<dbReference type="Proteomes" id="UP000727654">
    <property type="component" value="Unassembled WGS sequence"/>
</dbReference>
<evidence type="ECO:0000256" key="5">
    <source>
        <dbReference type="ARBA" id="ARBA00047317"/>
    </source>
</evidence>
<protein>
    <recommendedName>
        <fullName evidence="6">Molybdopterin molybdenumtransferase</fullName>
        <ecNumber evidence="6">2.10.1.1</ecNumber>
    </recommendedName>
</protein>
<dbReference type="SUPFAM" id="SSF63867">
    <property type="entry name" value="MoeA C-terminal domain-like"/>
    <property type="match status" value="1"/>
</dbReference>
<comment type="caution">
    <text evidence="8">The sequence shown here is derived from an EMBL/GenBank/DDBJ whole genome shotgun (WGS) entry which is preliminary data.</text>
</comment>
<gene>
    <name evidence="8" type="primary">moeA_1</name>
    <name evidence="8" type="ORF">LMG23992_02030</name>
</gene>
<dbReference type="GO" id="GO:0061599">
    <property type="term" value="F:molybdopterin molybdotransferase activity"/>
    <property type="evidence" value="ECO:0007669"/>
    <property type="project" value="UniProtKB-EC"/>
</dbReference>
<dbReference type="InterPro" id="IPR001453">
    <property type="entry name" value="MoaB/Mog_dom"/>
</dbReference>
<dbReference type="InterPro" id="IPR036425">
    <property type="entry name" value="MoaB/Mog-like_dom_sf"/>
</dbReference>
<keyword evidence="6" id="KW-0479">Metal-binding</keyword>
<dbReference type="Gene3D" id="3.90.105.10">
    <property type="entry name" value="Molybdopterin biosynthesis moea protein, domain 2"/>
    <property type="match status" value="1"/>
</dbReference>
<dbReference type="EC" id="2.10.1.1" evidence="6"/>
<evidence type="ECO:0000256" key="1">
    <source>
        <dbReference type="ARBA" id="ARBA00002901"/>
    </source>
</evidence>
<dbReference type="InterPro" id="IPR038987">
    <property type="entry name" value="MoeA-like"/>
</dbReference>
<keyword evidence="9" id="KW-1185">Reference proteome</keyword>
<keyword evidence="6" id="KW-0460">Magnesium</keyword>
<dbReference type="Pfam" id="PF00994">
    <property type="entry name" value="MoCF_biosynth"/>
    <property type="match status" value="1"/>
</dbReference>
<evidence type="ECO:0000313" key="9">
    <source>
        <dbReference type="Proteomes" id="UP000727654"/>
    </source>
</evidence>
<evidence type="ECO:0000259" key="7">
    <source>
        <dbReference type="SMART" id="SM00852"/>
    </source>
</evidence>
<dbReference type="SMART" id="SM00852">
    <property type="entry name" value="MoCF_biosynth"/>
    <property type="match status" value="1"/>
</dbReference>
<dbReference type="Pfam" id="PF03454">
    <property type="entry name" value="MoeA_C"/>
    <property type="match status" value="1"/>
</dbReference>
<dbReference type="SUPFAM" id="SSF63882">
    <property type="entry name" value="MoeA N-terminal region -like"/>
    <property type="match status" value="1"/>
</dbReference>
<keyword evidence="6" id="KW-0500">Molybdenum</keyword>
<name>A0ABM8WW86_9BURK</name>
<dbReference type="NCBIfam" id="TIGR00177">
    <property type="entry name" value="molyb_syn"/>
    <property type="match status" value="1"/>
</dbReference>
<evidence type="ECO:0000256" key="3">
    <source>
        <dbReference type="ARBA" id="ARBA00010763"/>
    </source>
</evidence>
<evidence type="ECO:0000313" key="8">
    <source>
        <dbReference type="EMBL" id="CAG9171768.1"/>
    </source>
</evidence>
<feature type="domain" description="MoaB/Mog" evidence="7">
    <location>
        <begin position="199"/>
        <end position="340"/>
    </location>
</feature>
<dbReference type="InterPro" id="IPR005110">
    <property type="entry name" value="MoeA_linker/N"/>
</dbReference>
<dbReference type="SUPFAM" id="SSF53218">
    <property type="entry name" value="Molybdenum cofactor biosynthesis proteins"/>
    <property type="match status" value="1"/>
</dbReference>
<dbReference type="InterPro" id="IPR005111">
    <property type="entry name" value="MoeA_C_domain_IV"/>
</dbReference>
<comment type="similarity">
    <text evidence="3 6">Belongs to the MoeA family.</text>
</comment>
<dbReference type="InterPro" id="IPR036135">
    <property type="entry name" value="MoeA_linker/N_sf"/>
</dbReference>
<keyword evidence="4 6" id="KW-0501">Molybdenum cofactor biosynthesis</keyword>
<dbReference type="Pfam" id="PF03453">
    <property type="entry name" value="MoeA_N"/>
    <property type="match status" value="1"/>
</dbReference>
<organism evidence="8 9">
    <name type="scientific">Cupriavidus laharis</name>
    <dbReference type="NCBI Taxonomy" id="151654"/>
    <lineage>
        <taxon>Bacteria</taxon>
        <taxon>Pseudomonadati</taxon>
        <taxon>Pseudomonadota</taxon>
        <taxon>Betaproteobacteria</taxon>
        <taxon>Burkholderiales</taxon>
        <taxon>Burkholderiaceae</taxon>
        <taxon>Cupriavidus</taxon>
    </lineage>
</organism>
<dbReference type="EMBL" id="CAJZAI010000004">
    <property type="protein sequence ID" value="CAG9171768.1"/>
    <property type="molecule type" value="Genomic_DNA"/>
</dbReference>
<dbReference type="Gene3D" id="2.170.190.11">
    <property type="entry name" value="Molybdopterin biosynthesis moea protein, domain 3"/>
    <property type="match status" value="1"/>
</dbReference>
<dbReference type="InterPro" id="IPR036688">
    <property type="entry name" value="MoeA_C_domain_IV_sf"/>
</dbReference>
<comment type="function">
    <text evidence="1 6">Catalyzes the insertion of molybdate into adenylated molybdopterin with the concomitant release of AMP.</text>
</comment>
<dbReference type="PANTHER" id="PTHR10192">
    <property type="entry name" value="MOLYBDOPTERIN BIOSYNTHESIS PROTEIN"/>
    <property type="match status" value="1"/>
</dbReference>
<comment type="catalytic activity">
    <reaction evidence="5">
        <text>adenylyl-molybdopterin + molybdate = Mo-molybdopterin + AMP + H(+)</text>
        <dbReference type="Rhea" id="RHEA:35047"/>
        <dbReference type="ChEBI" id="CHEBI:15378"/>
        <dbReference type="ChEBI" id="CHEBI:36264"/>
        <dbReference type="ChEBI" id="CHEBI:62727"/>
        <dbReference type="ChEBI" id="CHEBI:71302"/>
        <dbReference type="ChEBI" id="CHEBI:456215"/>
        <dbReference type="EC" id="2.10.1.1"/>
    </reaction>
</comment>
<dbReference type="NCBIfam" id="NF045515">
    <property type="entry name" value="Glp_gephyrin"/>
    <property type="match status" value="1"/>
</dbReference>
<evidence type="ECO:0000256" key="2">
    <source>
        <dbReference type="ARBA" id="ARBA00005046"/>
    </source>
</evidence>
<dbReference type="CDD" id="cd00887">
    <property type="entry name" value="MoeA"/>
    <property type="match status" value="1"/>
</dbReference>
<comment type="pathway">
    <text evidence="2 6">Cofactor biosynthesis; molybdopterin biosynthesis.</text>
</comment>
<sequence length="429" mass="45529">MPSLQSVISCLSDYDPTALPVAHANRIIGEVVEPVRGVEQVPIRSALDRVLAEDIVSPIDVPAHDNSAMDGYAFASSALQSANAGHVELEVAGTAFAGGDASSQPGAGQAVRIMTGAVMPEGCDTVVPQEFVEASADGGRIRFAADTVRAGDNRRLRGEDLARGQAALPAGRIIQPADLGLLASLGFAEVRVRRRLRVAFFSTGDELRSIGEPLDTGCVYDSNRYTLHGMLRRLNVDLIDMGVVRDDPAALEAAFRSACENADAVITSGGVSVGEADYTKQIMASLGDVTFWKIAMRPGRPMAFGRIASGGRDALLFGLPGNPVAVMVTFYHFVRAALHRQMGASVPPLPLMRVRSAQAIRKKPGRTEYQRGILARGEDGGWEVRVTGQQGSGVLRSMSEANCFIVLAHEQDSVGAGDMVDVMLFDGLV</sequence>
<accession>A0ABM8WW86</accession>
<evidence type="ECO:0000256" key="4">
    <source>
        <dbReference type="ARBA" id="ARBA00023150"/>
    </source>
</evidence>
<dbReference type="PANTHER" id="PTHR10192:SF5">
    <property type="entry name" value="GEPHYRIN"/>
    <property type="match status" value="1"/>
</dbReference>